<reference evidence="3 4" key="1">
    <citation type="submission" date="2019-03" db="EMBL/GenBank/DDBJ databases">
        <authorList>
            <person name="Gaulin E."/>
            <person name="Dumas B."/>
        </authorList>
    </citation>
    <scope>NUCLEOTIDE SEQUENCE [LARGE SCALE GENOMIC DNA]</scope>
    <source>
        <strain evidence="3">CBS 568.67</strain>
    </source>
</reference>
<feature type="transmembrane region" description="Helical" evidence="1">
    <location>
        <begin position="187"/>
        <end position="206"/>
    </location>
</feature>
<protein>
    <submittedName>
        <fullName evidence="3">Aste57867_2063 protein</fullName>
    </submittedName>
</protein>
<evidence type="ECO:0000256" key="1">
    <source>
        <dbReference type="SAM" id="Phobius"/>
    </source>
</evidence>
<dbReference type="AlphaFoldDB" id="A0A485K7R5"/>
<accession>A0A485K7R5</accession>
<dbReference type="EMBL" id="CAADRA010000211">
    <property type="protein sequence ID" value="VFT79267.1"/>
    <property type="molecule type" value="Genomic_DNA"/>
</dbReference>
<feature type="transmembrane region" description="Helical" evidence="1">
    <location>
        <begin position="147"/>
        <end position="167"/>
    </location>
</feature>
<name>A0A485K7R5_9STRA</name>
<keyword evidence="1" id="KW-0472">Membrane</keyword>
<dbReference type="Proteomes" id="UP000332933">
    <property type="component" value="Unassembled WGS sequence"/>
</dbReference>
<evidence type="ECO:0000313" key="2">
    <source>
        <dbReference type="EMBL" id="KAF0717832.1"/>
    </source>
</evidence>
<evidence type="ECO:0000313" key="3">
    <source>
        <dbReference type="EMBL" id="VFT79267.1"/>
    </source>
</evidence>
<sequence>MPNLGLSVVLMGFLAGVSIFRVVHSACLRHIQSKVTARLLPKNPSHHLVDPRVQFTLALILGSMIVRSIALLCILPILHHFISLVSAPAHYVFALNATEEWLGLAVCALFNGEYIWELLHAPNVPPNMIVHHCSSIFMCLVSCHCGLYDDMGFIYAFGVLILHPVYLGKFLRQAKSSSSYPVWRVGIFYNLIAEGLGTAIPVYILYHQNLTGMDLMIKGATVLALTIVKCSVANSLRKGLAKCVVEKCDITDAVVGEILGMPHLLTK</sequence>
<feature type="transmembrane region" description="Helical" evidence="1">
    <location>
        <begin position="55"/>
        <end position="78"/>
    </location>
</feature>
<reference evidence="2" key="2">
    <citation type="submission" date="2019-06" db="EMBL/GenBank/DDBJ databases">
        <title>Genomics analysis of Aphanomyces spp. identifies a new class of oomycete effector associated with host adaptation.</title>
        <authorList>
            <person name="Gaulin E."/>
        </authorList>
    </citation>
    <scope>NUCLEOTIDE SEQUENCE</scope>
    <source>
        <strain evidence="2">CBS 578.67</strain>
    </source>
</reference>
<dbReference type="EMBL" id="VJMH01000211">
    <property type="protein sequence ID" value="KAF0717832.1"/>
    <property type="molecule type" value="Genomic_DNA"/>
</dbReference>
<keyword evidence="1" id="KW-0812">Transmembrane</keyword>
<keyword evidence="1" id="KW-1133">Transmembrane helix</keyword>
<evidence type="ECO:0000313" key="4">
    <source>
        <dbReference type="Proteomes" id="UP000332933"/>
    </source>
</evidence>
<keyword evidence="4" id="KW-1185">Reference proteome</keyword>
<organism evidence="3 4">
    <name type="scientific">Aphanomyces stellatus</name>
    <dbReference type="NCBI Taxonomy" id="120398"/>
    <lineage>
        <taxon>Eukaryota</taxon>
        <taxon>Sar</taxon>
        <taxon>Stramenopiles</taxon>
        <taxon>Oomycota</taxon>
        <taxon>Saprolegniomycetes</taxon>
        <taxon>Saprolegniales</taxon>
        <taxon>Verrucalvaceae</taxon>
        <taxon>Aphanomyces</taxon>
    </lineage>
</organism>
<gene>
    <name evidence="3" type="primary">Aste57867_2063</name>
    <name evidence="2" type="ORF">As57867_002059</name>
    <name evidence="3" type="ORF">ASTE57867_2063</name>
</gene>
<proteinExistence type="predicted"/>